<reference evidence="3" key="1">
    <citation type="submission" date="2013-12" db="EMBL/GenBank/DDBJ databases">
        <title>The Genome Sequence of Aphanomyces astaci APO3.</title>
        <authorList>
            <consortium name="The Broad Institute Genomics Platform"/>
            <person name="Russ C."/>
            <person name="Tyler B."/>
            <person name="van West P."/>
            <person name="Dieguez-Uribeondo J."/>
            <person name="Young S.K."/>
            <person name="Zeng Q."/>
            <person name="Gargeya S."/>
            <person name="Fitzgerald M."/>
            <person name="Abouelleil A."/>
            <person name="Alvarado L."/>
            <person name="Chapman S.B."/>
            <person name="Gainer-Dewar J."/>
            <person name="Goldberg J."/>
            <person name="Griggs A."/>
            <person name="Gujja S."/>
            <person name="Hansen M."/>
            <person name="Howarth C."/>
            <person name="Imamovic A."/>
            <person name="Ireland A."/>
            <person name="Larimer J."/>
            <person name="McCowan C."/>
            <person name="Murphy C."/>
            <person name="Pearson M."/>
            <person name="Poon T.W."/>
            <person name="Priest M."/>
            <person name="Roberts A."/>
            <person name="Saif S."/>
            <person name="Shea T."/>
            <person name="Sykes S."/>
            <person name="Wortman J."/>
            <person name="Nusbaum C."/>
            <person name="Birren B."/>
        </authorList>
    </citation>
    <scope>NUCLEOTIDE SEQUENCE [LARGE SCALE GENOMIC DNA]</scope>
    <source>
        <strain evidence="3">APO3</strain>
    </source>
</reference>
<dbReference type="InterPro" id="IPR028889">
    <property type="entry name" value="USP"/>
</dbReference>
<organism evidence="3">
    <name type="scientific">Aphanomyces astaci</name>
    <name type="common">Crayfish plague agent</name>
    <dbReference type="NCBI Taxonomy" id="112090"/>
    <lineage>
        <taxon>Eukaryota</taxon>
        <taxon>Sar</taxon>
        <taxon>Stramenopiles</taxon>
        <taxon>Oomycota</taxon>
        <taxon>Saprolegniomycetes</taxon>
        <taxon>Saprolegniales</taxon>
        <taxon>Verrucalvaceae</taxon>
        <taxon>Aphanomyces</taxon>
    </lineage>
</organism>
<dbReference type="PROSITE" id="PS50053">
    <property type="entry name" value="UBIQUITIN_2"/>
    <property type="match status" value="1"/>
</dbReference>
<gene>
    <name evidence="3" type="ORF">H257_13804</name>
</gene>
<accession>W4FUS9</accession>
<dbReference type="GO" id="GO:0004843">
    <property type="term" value="F:cysteine-type deubiquitinase activity"/>
    <property type="evidence" value="ECO:0007669"/>
    <property type="project" value="InterPro"/>
</dbReference>
<sequence length="2397" mass="265383">MNESVVVPRVGEQQPVNSFSDFQRNCNLLENALGDPTTDPLPSLHTLWTWIDWVNRGMGTPKHDQHLYAVCLPRVANGFLRRSFNLFPDHHDIPPQIMNFLREVVRFIVLRMQPGTDIFASYLDTIHNILNPSHLFYQCHGLSASPVAEVDDDDSHATIPLDLPSDRIVGTIVDAYRSNHRTWYEGVIMSHDAAQNQVYVGFFGHDSEGDGWISIDSPHLAPRGSMSSGRRGQGPIRVDLDEPIPDEADPASPTSVDLAQHYAVTIPFAIPRTRVPASHFFIDLVNAFGSVGGFHKLPLLRNSNSPTSSVVSVALVTTSLSLVANVAPWLTRPWASTIVTQCNNWIQQHLAAVELRSVTKAMLDTLHVSVKTLCRRVASRYDASEKADAVLLQVCLQCLHSSVLEIRLHGLKCLTDFIPLIRQAQVYPFGVKLVPSSLTNQYGPPPTSSMVIHIPISESTSKSDLAAWCTHHRLLHLLCDSHEQVIRRSCELLRFLCDADAFSLADLHVVWHAVQSNGLDVRASWLFVLEALASYMTVPVCWALLRLIQDLGVSSVSMLGLLGALAKYAPLDSYDDDIEGRAADDLLFATPNVFVERCSVRHAAMQLLWATMEDTTDVAKRMLYDTAKTQLQDAIKANVDDLLDDDSSEKWTPPVVLGCVSYLLELAVHSLTRHRNVPQAFGIVGFILTLFEDATAKRDAIAAALEARGVLQLVLDDLVQFKASYAPDNRNGSYRVDVAADGSGLAGLNARLLADGSHVDFVDHIKARLGFLSLWLNIQPTLAWRFDQLRLLWTELNEYATLGTERTMLFKWLTTNALHWNASTVSFVFQELLGNEVFLTSGALSPLSLQCFLCYFRLTNHHHGLLTLDHVAGTPTSQNQFAIHHLPLMGTSMLWTVLLRGRPTSHSHVVFVQTIKFLMLLPFKLDPELPPLNLVADGLDYLEQATDASVRSRCLTVLASIIGTDEASAAALATGDWVPHGKASRGPPLHLTVNNSIKLTATTGQRLPLDVYAHDTVLEMQVAVARKLDTAPLSTKGLRFFRMGSEIHELSRCVTLADAGFRDGDTVLVVSRPNIPLAPSIPRPAVVFEPRLVDVLMSLIREHDAKEAWDLLMRLPTPAAVVDAIRTHADTWSSSLLVASVPHGSQTQLLYRLQVLDNLIHDDNTTGDAMLTTFVLTDGPACIVDLFLANSRRHEEEQEEGRSFRTYLRHQVTMGCLRLLVTILAHAPTYKDYVVPKTVEFDPEHVNMDIPVVVELVLSPYRDPTTSPFVPTSMGQTTSDATSQAAAAVQDHVAALIASIDYTSLHGACCRLLTDALQAASSSDMAIEAGLRLYLICASYSRLFETLPVDIIRMMFTSTSRRVRHLITHALLVLSFARDSIELDPVRCGVVAQQLVELETNGQPLPLRYSTLLGLFLYTWQAHPAPQALLDAHVTALQTHTSKSSAFLTDASTSLFSTNDADPVLGELFILRCLVAGFPALQTFQPNLLLEVWHTCLMSYPSTTNESWHPRCTSATSRQAAFRLVVDLSTYPSRSADVTNGNFAFVVHQLARLVLESPVKPFYDDWEWSWDPHLQMKASYVGLRNLGCTCYLNSTLQQLYMTPSIRRAVLTMPISEADPPVFAHIQRLFATLQESQLKHVDPSHLLACLTDETGAGPLNVMVQQDAEEFLTKFCDGLSEYLTQCDGANPPLFGGTVCTQLVCQGGCHSIRETAATSFVCMTVEVKGHDSLVHSLQTWSDGEVLSGVNCDMCGTKQDTMKRDCLDQLPETLLLHLKRFELNFDTFLREKVNDEFRFPLKLDMFPYTKAGLLQSEQERDDVAAHDDAMYDLVGCVVHMGSTESGHYYSLVQDRSNGQWVEFNDEQVTKFDLGQLETECFGGADKGHSTNSCDRDPYARSSPLNSKSAYILVYERRRHADAASELAPTAVPPPSSVMADLAAENQAFVQSCYAHEQEFLACVCTLLEQFPTVSQPLHEDMAQWTFLMSAVRCIPLYARAFTLAPLPLLSLVGNHVTCPTFAGAVLGHFVQHNLAELLDVLLHCTKPSVRVEFSTLLVHLCTLVLENDLAALQADSAAATSTSVIGRLVDAMHLFGMVDDVASHWRHMNEWMGVLAGLAELHPAVRNLLRARKCGMYLLDLYLGDLSPLMGNQYAAYSRKRLPKVLPPSALVRPLSIVARLYRDQVYTAVDSETRSCLLLKTLYVKMFSHADHAKALADLLVSWSCDWEAYTTSVINVVGDVVGHLNPYGTTTAGLVYVLDGFLGLSDSLQETRVSQWFDVMAKHMDGLKSAQAQAQVVGVMLWLGTRHVHVQMCLKLHLESWGPSAGSVVALMAKQPWALVVELADQSTVEWSHAKSLERMTEMLLEYDLGLGWLEVHEAAGESFDDADPTAYMWDATLD</sequence>
<feature type="domain" description="Ubiquitin-like" evidence="1">
    <location>
        <begin position="989"/>
        <end position="1072"/>
    </location>
</feature>
<dbReference type="GeneID" id="20815800"/>
<dbReference type="Pfam" id="PF00443">
    <property type="entry name" value="UCH"/>
    <property type="match status" value="1"/>
</dbReference>
<name>W4FUS9_APHAT</name>
<protein>
    <recommendedName>
        <fullName evidence="4">USP domain-containing protein</fullName>
    </recommendedName>
</protein>
<feature type="domain" description="USP" evidence="2">
    <location>
        <begin position="1581"/>
        <end position="1913"/>
    </location>
</feature>
<evidence type="ECO:0000259" key="2">
    <source>
        <dbReference type="PROSITE" id="PS50235"/>
    </source>
</evidence>
<dbReference type="GO" id="GO:0005829">
    <property type="term" value="C:cytosol"/>
    <property type="evidence" value="ECO:0007669"/>
    <property type="project" value="TreeGrafter"/>
</dbReference>
<dbReference type="InterPro" id="IPR001394">
    <property type="entry name" value="Peptidase_C19_UCH"/>
</dbReference>
<dbReference type="SUPFAM" id="SSF54001">
    <property type="entry name" value="Cysteine proteinases"/>
    <property type="match status" value="1"/>
</dbReference>
<dbReference type="STRING" id="112090.W4FUS9"/>
<dbReference type="FunFam" id="3.90.70.10:FF:000022">
    <property type="entry name" value="Ubiquitin carboxyl-terminal hydrolase 24"/>
    <property type="match status" value="1"/>
</dbReference>
<evidence type="ECO:0000259" key="1">
    <source>
        <dbReference type="PROSITE" id="PS50053"/>
    </source>
</evidence>
<proteinExistence type="predicted"/>
<dbReference type="EMBL" id="KI913164">
    <property type="protein sequence ID" value="ETV70706.1"/>
    <property type="molecule type" value="Genomic_DNA"/>
</dbReference>
<dbReference type="InterPro" id="IPR016024">
    <property type="entry name" value="ARM-type_fold"/>
</dbReference>
<dbReference type="InterPro" id="IPR050164">
    <property type="entry name" value="Peptidase_C19"/>
</dbReference>
<dbReference type="RefSeq" id="XP_009839770.1">
    <property type="nucleotide sequence ID" value="XM_009841468.1"/>
</dbReference>
<dbReference type="Gene3D" id="3.90.70.10">
    <property type="entry name" value="Cysteine proteinases"/>
    <property type="match status" value="1"/>
</dbReference>
<dbReference type="GO" id="GO:0005634">
    <property type="term" value="C:nucleus"/>
    <property type="evidence" value="ECO:0007669"/>
    <property type="project" value="TreeGrafter"/>
</dbReference>
<dbReference type="InterPro" id="IPR000626">
    <property type="entry name" value="Ubiquitin-like_dom"/>
</dbReference>
<dbReference type="OrthoDB" id="289038at2759"/>
<dbReference type="PANTHER" id="PTHR24006">
    <property type="entry name" value="UBIQUITIN CARBOXYL-TERMINAL HYDROLASE"/>
    <property type="match status" value="1"/>
</dbReference>
<dbReference type="PANTHER" id="PTHR24006:SF827">
    <property type="entry name" value="UBIQUITIN CARBOXYL-TERMINAL HYDROLASE 34"/>
    <property type="match status" value="1"/>
</dbReference>
<dbReference type="InterPro" id="IPR038765">
    <property type="entry name" value="Papain-like_cys_pep_sf"/>
</dbReference>
<dbReference type="VEuPathDB" id="FungiDB:H257_13804"/>
<evidence type="ECO:0008006" key="4">
    <source>
        <dbReference type="Google" id="ProtNLM"/>
    </source>
</evidence>
<evidence type="ECO:0000313" key="3">
    <source>
        <dbReference type="EMBL" id="ETV70706.1"/>
    </source>
</evidence>
<dbReference type="PROSITE" id="PS50235">
    <property type="entry name" value="USP_3"/>
    <property type="match status" value="1"/>
</dbReference>
<dbReference type="Gene3D" id="2.30.30.140">
    <property type="match status" value="1"/>
</dbReference>
<dbReference type="GO" id="GO:0016579">
    <property type="term" value="P:protein deubiquitination"/>
    <property type="evidence" value="ECO:0007669"/>
    <property type="project" value="InterPro"/>
</dbReference>
<dbReference type="SUPFAM" id="SSF48371">
    <property type="entry name" value="ARM repeat"/>
    <property type="match status" value="1"/>
</dbReference>